<dbReference type="RefSeq" id="WP_188763029.1">
    <property type="nucleotide sequence ID" value="NZ_BMJM01000007.1"/>
</dbReference>
<reference evidence="2" key="2">
    <citation type="submission" date="2020-09" db="EMBL/GenBank/DDBJ databases">
        <authorList>
            <person name="Sun Q."/>
            <person name="Zhou Y."/>
        </authorList>
    </citation>
    <scope>NUCLEOTIDE SEQUENCE</scope>
    <source>
        <strain evidence="2">CGMCC 1.15519</strain>
    </source>
</reference>
<sequence length="189" mass="19629">MKLRAALLALLLVGACGTEAAAEGPASDAAIAAIAKPEVQFENLVLRTLFSTEGMAQAAYALGIAQTCKLVRPAFDAAIAKGLPDWQVNLISAYRDNVPQDVLARAVTEAPAVTAATIAPFGDKIGAQMQRDSERLLTDALAATIAPAFEASTKIDPKKIDGVARRAELKQAIADGTITCGLGRKAEAK</sequence>
<evidence type="ECO:0008006" key="4">
    <source>
        <dbReference type="Google" id="ProtNLM"/>
    </source>
</evidence>
<gene>
    <name evidence="2" type="ORF">GCM10011529_22270</name>
</gene>
<name>A0A917E8J3_9SPHN</name>
<evidence type="ECO:0000313" key="2">
    <source>
        <dbReference type="EMBL" id="GGE15400.1"/>
    </source>
</evidence>
<keyword evidence="1" id="KW-0732">Signal</keyword>
<dbReference type="Proteomes" id="UP000635071">
    <property type="component" value="Unassembled WGS sequence"/>
</dbReference>
<organism evidence="2 3">
    <name type="scientific">Sandarakinorhabdus glacialis</name>
    <dbReference type="NCBI Taxonomy" id="1614636"/>
    <lineage>
        <taxon>Bacteria</taxon>
        <taxon>Pseudomonadati</taxon>
        <taxon>Pseudomonadota</taxon>
        <taxon>Alphaproteobacteria</taxon>
        <taxon>Sphingomonadales</taxon>
        <taxon>Sphingosinicellaceae</taxon>
        <taxon>Sandarakinorhabdus</taxon>
    </lineage>
</organism>
<keyword evidence="3" id="KW-1185">Reference proteome</keyword>
<reference evidence="2" key="1">
    <citation type="journal article" date="2014" name="Int. J. Syst. Evol. Microbiol.">
        <title>Complete genome sequence of Corynebacterium casei LMG S-19264T (=DSM 44701T), isolated from a smear-ripened cheese.</title>
        <authorList>
            <consortium name="US DOE Joint Genome Institute (JGI-PGF)"/>
            <person name="Walter F."/>
            <person name="Albersmeier A."/>
            <person name="Kalinowski J."/>
            <person name="Ruckert C."/>
        </authorList>
    </citation>
    <scope>NUCLEOTIDE SEQUENCE</scope>
    <source>
        <strain evidence="2">CGMCC 1.15519</strain>
    </source>
</reference>
<dbReference type="AlphaFoldDB" id="A0A917E8J3"/>
<proteinExistence type="predicted"/>
<dbReference type="PROSITE" id="PS51257">
    <property type="entry name" value="PROKAR_LIPOPROTEIN"/>
    <property type="match status" value="1"/>
</dbReference>
<feature type="chain" id="PRO_5037148719" description="DUF2059 domain-containing protein" evidence="1">
    <location>
        <begin position="21"/>
        <end position="189"/>
    </location>
</feature>
<comment type="caution">
    <text evidence="2">The sequence shown here is derived from an EMBL/GenBank/DDBJ whole genome shotgun (WGS) entry which is preliminary data.</text>
</comment>
<protein>
    <recommendedName>
        <fullName evidence="4">DUF2059 domain-containing protein</fullName>
    </recommendedName>
</protein>
<feature type="signal peptide" evidence="1">
    <location>
        <begin position="1"/>
        <end position="20"/>
    </location>
</feature>
<accession>A0A917E8J3</accession>
<dbReference type="EMBL" id="BMJM01000007">
    <property type="protein sequence ID" value="GGE15400.1"/>
    <property type="molecule type" value="Genomic_DNA"/>
</dbReference>
<evidence type="ECO:0000313" key="3">
    <source>
        <dbReference type="Proteomes" id="UP000635071"/>
    </source>
</evidence>
<evidence type="ECO:0000256" key="1">
    <source>
        <dbReference type="SAM" id="SignalP"/>
    </source>
</evidence>